<feature type="compositionally biased region" description="Basic and acidic residues" evidence="1">
    <location>
        <begin position="16"/>
        <end position="31"/>
    </location>
</feature>
<comment type="caution">
    <text evidence="2">The sequence shown here is derived from an EMBL/GenBank/DDBJ whole genome shotgun (WGS) entry which is preliminary data.</text>
</comment>
<evidence type="ECO:0000313" key="3">
    <source>
        <dbReference type="Proteomes" id="UP001228049"/>
    </source>
</evidence>
<proteinExistence type="predicted"/>
<organism evidence="2 3">
    <name type="scientific">Dissostichus eleginoides</name>
    <name type="common">Patagonian toothfish</name>
    <name type="synonym">Dissostichus amissus</name>
    <dbReference type="NCBI Taxonomy" id="100907"/>
    <lineage>
        <taxon>Eukaryota</taxon>
        <taxon>Metazoa</taxon>
        <taxon>Chordata</taxon>
        <taxon>Craniata</taxon>
        <taxon>Vertebrata</taxon>
        <taxon>Euteleostomi</taxon>
        <taxon>Actinopterygii</taxon>
        <taxon>Neopterygii</taxon>
        <taxon>Teleostei</taxon>
        <taxon>Neoteleostei</taxon>
        <taxon>Acanthomorphata</taxon>
        <taxon>Eupercaria</taxon>
        <taxon>Perciformes</taxon>
        <taxon>Notothenioidei</taxon>
        <taxon>Nototheniidae</taxon>
        <taxon>Dissostichus</taxon>
    </lineage>
</organism>
<dbReference type="Proteomes" id="UP001228049">
    <property type="component" value="Unassembled WGS sequence"/>
</dbReference>
<dbReference type="EMBL" id="JASDAP010000015">
    <property type="protein sequence ID" value="KAK1891777.1"/>
    <property type="molecule type" value="Genomic_DNA"/>
</dbReference>
<evidence type="ECO:0000256" key="1">
    <source>
        <dbReference type="SAM" id="MobiDB-lite"/>
    </source>
</evidence>
<feature type="compositionally biased region" description="Low complexity" evidence="1">
    <location>
        <begin position="32"/>
        <end position="47"/>
    </location>
</feature>
<name>A0AAD9BWN6_DISEL</name>
<gene>
    <name evidence="2" type="ORF">KUDE01_010604</name>
</gene>
<feature type="non-terminal residue" evidence="2">
    <location>
        <position position="74"/>
    </location>
</feature>
<dbReference type="AlphaFoldDB" id="A0AAD9BWN6"/>
<evidence type="ECO:0000313" key="2">
    <source>
        <dbReference type="EMBL" id="KAK1891777.1"/>
    </source>
</evidence>
<feature type="non-terminal residue" evidence="2">
    <location>
        <position position="1"/>
    </location>
</feature>
<sequence length="74" mass="7707">PGPPQPGPAALLSGAGDRRGLDHLRLPHRSQDSSSRQAPSPAPSQAPLWCSTAQCGRVEKGRKSTEVGARGLEL</sequence>
<keyword evidence="3" id="KW-1185">Reference proteome</keyword>
<protein>
    <submittedName>
        <fullName evidence="2">AP-1 complex subunit beta-1</fullName>
    </submittedName>
</protein>
<accession>A0AAD9BWN6</accession>
<feature type="region of interest" description="Disordered" evidence="1">
    <location>
        <begin position="1"/>
        <end position="48"/>
    </location>
</feature>
<reference evidence="2" key="1">
    <citation type="submission" date="2023-04" db="EMBL/GenBank/DDBJ databases">
        <title>Chromosome-level genome of Chaenocephalus aceratus.</title>
        <authorList>
            <person name="Park H."/>
        </authorList>
    </citation>
    <scope>NUCLEOTIDE SEQUENCE</scope>
    <source>
        <strain evidence="2">DE</strain>
        <tissue evidence="2">Muscle</tissue>
    </source>
</reference>